<accession>A0A0L6JTG2</accession>
<dbReference type="STRING" id="398512.Bccel_4382"/>
<dbReference type="CDD" id="cd07438">
    <property type="entry name" value="PHP_HisPPase_AMP"/>
    <property type="match status" value="1"/>
</dbReference>
<organism evidence="2 3">
    <name type="scientific">Pseudobacteroides cellulosolvens ATCC 35603 = DSM 2933</name>
    <dbReference type="NCBI Taxonomy" id="398512"/>
    <lineage>
        <taxon>Bacteria</taxon>
        <taxon>Bacillati</taxon>
        <taxon>Bacillota</taxon>
        <taxon>Clostridia</taxon>
        <taxon>Eubacteriales</taxon>
        <taxon>Oscillospiraceae</taxon>
        <taxon>Pseudobacteroides</taxon>
    </lineage>
</organism>
<evidence type="ECO:0000259" key="1">
    <source>
        <dbReference type="SMART" id="SM00481"/>
    </source>
</evidence>
<evidence type="ECO:0000313" key="2">
    <source>
        <dbReference type="EMBL" id="KNY29108.1"/>
    </source>
</evidence>
<keyword evidence="3" id="KW-1185">Reference proteome</keyword>
<dbReference type="GO" id="GO:0035312">
    <property type="term" value="F:5'-3' DNA exonuclease activity"/>
    <property type="evidence" value="ECO:0007669"/>
    <property type="project" value="TreeGrafter"/>
</dbReference>
<dbReference type="PATRIC" id="fig|398512.5.peg.4591"/>
<dbReference type="InterPro" id="IPR003141">
    <property type="entry name" value="Pol/His_phosphatase_N"/>
</dbReference>
<dbReference type="InterPro" id="IPR052018">
    <property type="entry name" value="PHP_domain"/>
</dbReference>
<name>A0A0L6JTG2_9FIRM</name>
<dbReference type="InterPro" id="IPR004013">
    <property type="entry name" value="PHP_dom"/>
</dbReference>
<dbReference type="PANTHER" id="PTHR42924">
    <property type="entry name" value="EXONUCLEASE"/>
    <property type="match status" value="1"/>
</dbReference>
<protein>
    <submittedName>
        <fullName evidence="2">PHP domain protein</fullName>
    </submittedName>
</protein>
<dbReference type="OrthoDB" id="9804333at2"/>
<dbReference type="AlphaFoldDB" id="A0A0L6JTG2"/>
<evidence type="ECO:0000313" key="3">
    <source>
        <dbReference type="Proteomes" id="UP000036923"/>
    </source>
</evidence>
<dbReference type="Pfam" id="PF02811">
    <property type="entry name" value="PHP"/>
    <property type="match status" value="1"/>
</dbReference>
<dbReference type="SUPFAM" id="SSF89550">
    <property type="entry name" value="PHP domain-like"/>
    <property type="match status" value="1"/>
</dbReference>
<reference evidence="3" key="1">
    <citation type="submission" date="2015-07" db="EMBL/GenBank/DDBJ databases">
        <title>Near-Complete Genome Sequence of the Cellulolytic Bacterium Bacteroides (Pseudobacteroides) cellulosolvens ATCC 35603.</title>
        <authorList>
            <person name="Dassa B."/>
            <person name="Utturkar S.M."/>
            <person name="Klingeman D.M."/>
            <person name="Hurt R.A."/>
            <person name="Keller M."/>
            <person name="Xu J."/>
            <person name="Reddy Y.H.K."/>
            <person name="Borovok I."/>
            <person name="Grinberg I.R."/>
            <person name="Lamed R."/>
            <person name="Zhivin O."/>
            <person name="Bayer E.A."/>
            <person name="Brown S.D."/>
        </authorList>
    </citation>
    <scope>NUCLEOTIDE SEQUENCE [LARGE SCALE GENOMIC DNA]</scope>
    <source>
        <strain evidence="3">DSM 2933</strain>
    </source>
</reference>
<comment type="caution">
    <text evidence="2">The sequence shown here is derived from an EMBL/GenBank/DDBJ whole genome shotgun (WGS) entry which is preliminary data.</text>
</comment>
<dbReference type="RefSeq" id="WP_036937231.1">
    <property type="nucleotide sequence ID" value="NZ_JQKC01000005.1"/>
</dbReference>
<dbReference type="eggNOG" id="COG0613">
    <property type="taxonomic scope" value="Bacteria"/>
</dbReference>
<dbReference type="SMART" id="SM00481">
    <property type="entry name" value="POLIIIAc"/>
    <property type="match status" value="1"/>
</dbReference>
<gene>
    <name evidence="2" type="ORF">Bccel_4382</name>
</gene>
<dbReference type="GO" id="GO:0004534">
    <property type="term" value="F:5'-3' RNA exonuclease activity"/>
    <property type="evidence" value="ECO:0007669"/>
    <property type="project" value="TreeGrafter"/>
</dbReference>
<dbReference type="InterPro" id="IPR016195">
    <property type="entry name" value="Pol/histidinol_Pase-like"/>
</dbReference>
<feature type="domain" description="Polymerase/histidinol phosphatase N-terminal" evidence="1">
    <location>
        <begin position="5"/>
        <end position="70"/>
    </location>
</feature>
<dbReference type="Proteomes" id="UP000036923">
    <property type="component" value="Unassembled WGS sequence"/>
</dbReference>
<sequence length="285" mass="31692">MGKLIDLHTHSTASDGSLTPRELVRHAKNMGLSAIALTDHDTIDGIEEAFDEGKKVGLEVIAGLEISVEYNPEMHMLGYFFNDTYKNITKVLEGLIKKRDERNPKIVKKLNELGFDITMEEVTSEARGKVIARPHIARVLMKKGYVKSIQDAFERFLGADKPAFFPKSKFTPEEGIKEILGAGGIPVLAHPIYLYLNQKRLDKLVKELVSYGLKGIEAHYVDNTNDDTGNLLRLAIKYDLLATGGSDYHGSLKPAIEIGKGRGNLKIPYDILEKMKAVYQFSSGT</sequence>
<dbReference type="EMBL" id="LGTC01000001">
    <property type="protein sequence ID" value="KNY29108.1"/>
    <property type="molecule type" value="Genomic_DNA"/>
</dbReference>
<dbReference type="Gene3D" id="3.20.20.140">
    <property type="entry name" value="Metal-dependent hydrolases"/>
    <property type="match status" value="1"/>
</dbReference>
<dbReference type="PANTHER" id="PTHR42924:SF3">
    <property type="entry name" value="POLYMERASE_HISTIDINOL PHOSPHATASE N-TERMINAL DOMAIN-CONTAINING PROTEIN"/>
    <property type="match status" value="1"/>
</dbReference>
<dbReference type="Gene3D" id="1.10.150.650">
    <property type="match status" value="1"/>
</dbReference>
<proteinExistence type="predicted"/>